<comment type="caution">
    <text evidence="2">The sequence shown here is derived from an EMBL/GenBank/DDBJ whole genome shotgun (WGS) entry which is preliminary data.</text>
</comment>
<protein>
    <submittedName>
        <fullName evidence="2">Uncharacterized protein</fullName>
    </submittedName>
</protein>
<feature type="signal peptide" evidence="1">
    <location>
        <begin position="1"/>
        <end position="19"/>
    </location>
</feature>
<sequence length="126" mass="12978">MIFTTSVALLLGAFNVASAIPAQLYARQSPVITLEGAGPNPPSISLSPPIDGTNVTINYDLSISHIVTVGEVAVCSFYGIDGATPFTVGTQTVDVGPPQVLLSVKCCAFYCEGYPVNNCPLCPNGG</sequence>
<name>A0AA39V419_9LECA</name>
<proteinExistence type="predicted"/>
<reference evidence="2" key="1">
    <citation type="submission" date="2023-03" db="EMBL/GenBank/DDBJ databases">
        <title>Complete genome of Cladonia borealis.</title>
        <authorList>
            <person name="Park H."/>
        </authorList>
    </citation>
    <scope>NUCLEOTIDE SEQUENCE</scope>
    <source>
        <strain evidence="2">ANT050790</strain>
    </source>
</reference>
<evidence type="ECO:0000256" key="1">
    <source>
        <dbReference type="SAM" id="SignalP"/>
    </source>
</evidence>
<feature type="chain" id="PRO_5041449556" evidence="1">
    <location>
        <begin position="20"/>
        <end position="126"/>
    </location>
</feature>
<keyword evidence="3" id="KW-1185">Reference proteome</keyword>
<evidence type="ECO:0000313" key="3">
    <source>
        <dbReference type="Proteomes" id="UP001166286"/>
    </source>
</evidence>
<dbReference type="Proteomes" id="UP001166286">
    <property type="component" value="Unassembled WGS sequence"/>
</dbReference>
<organism evidence="2 3">
    <name type="scientific">Cladonia borealis</name>
    <dbReference type="NCBI Taxonomy" id="184061"/>
    <lineage>
        <taxon>Eukaryota</taxon>
        <taxon>Fungi</taxon>
        <taxon>Dikarya</taxon>
        <taxon>Ascomycota</taxon>
        <taxon>Pezizomycotina</taxon>
        <taxon>Lecanoromycetes</taxon>
        <taxon>OSLEUM clade</taxon>
        <taxon>Lecanoromycetidae</taxon>
        <taxon>Lecanorales</taxon>
        <taxon>Lecanorineae</taxon>
        <taxon>Cladoniaceae</taxon>
        <taxon>Cladonia</taxon>
    </lineage>
</organism>
<evidence type="ECO:0000313" key="2">
    <source>
        <dbReference type="EMBL" id="KAK0515127.1"/>
    </source>
</evidence>
<gene>
    <name evidence="2" type="ORF">JMJ35_002506</name>
</gene>
<dbReference type="EMBL" id="JAFEKC020000004">
    <property type="protein sequence ID" value="KAK0515127.1"/>
    <property type="molecule type" value="Genomic_DNA"/>
</dbReference>
<accession>A0AA39V419</accession>
<dbReference type="AlphaFoldDB" id="A0AA39V419"/>
<keyword evidence="1" id="KW-0732">Signal</keyword>